<evidence type="ECO:0000256" key="5">
    <source>
        <dbReference type="ARBA" id="ARBA00022679"/>
    </source>
</evidence>
<keyword evidence="14" id="KW-0576">Peroxisome</keyword>
<dbReference type="Proteomes" id="UP001151582">
    <property type="component" value="Unassembled WGS sequence"/>
</dbReference>
<dbReference type="GO" id="GO:0061630">
    <property type="term" value="F:ubiquitin protein ligase activity"/>
    <property type="evidence" value="ECO:0007669"/>
    <property type="project" value="UniProtKB-EC"/>
</dbReference>
<dbReference type="InterPro" id="IPR006845">
    <property type="entry name" value="Pex_N"/>
</dbReference>
<keyword evidence="13 18" id="KW-0472">Membrane</keyword>
<comment type="subcellular location">
    <subcellularLocation>
        <location evidence="1">Peroxisome membrane</location>
        <topology evidence="1">Multi-pass membrane protein</topology>
    </subcellularLocation>
</comment>
<evidence type="ECO:0000256" key="3">
    <source>
        <dbReference type="ARBA" id="ARBA00008704"/>
    </source>
</evidence>
<evidence type="ECO:0000256" key="2">
    <source>
        <dbReference type="ARBA" id="ARBA00004906"/>
    </source>
</evidence>
<dbReference type="PANTHER" id="PTHR48178:SF1">
    <property type="entry name" value="PEROXISOME BIOGENESIS FACTOR 2"/>
    <property type="match status" value="1"/>
</dbReference>
<dbReference type="InterPro" id="IPR025654">
    <property type="entry name" value="PEX2/10"/>
</dbReference>
<evidence type="ECO:0000256" key="18">
    <source>
        <dbReference type="SAM" id="Phobius"/>
    </source>
</evidence>
<feature type="domain" description="Pex N-terminal" evidence="19">
    <location>
        <begin position="99"/>
        <end position="305"/>
    </location>
</feature>
<evidence type="ECO:0000256" key="11">
    <source>
        <dbReference type="ARBA" id="ARBA00022927"/>
    </source>
</evidence>
<dbReference type="PROSITE" id="PS00518">
    <property type="entry name" value="ZF_RING_1"/>
    <property type="match status" value="1"/>
</dbReference>
<accession>A0A9W8B7Q7</accession>
<keyword evidence="7" id="KW-0479">Metal-binding</keyword>
<comment type="catalytic activity">
    <reaction evidence="16">
        <text>[E2 ubiquitin-conjugating enzyme]-S-ubiquitinyl-L-cysteine + [acceptor protein]-L-cysteine = [E2 ubiquitin-conjugating enzyme]-L-cysteine + [acceptor protein]-S-ubiquitinyl-L-cysteine.</text>
        <dbReference type="EC" id="2.3.2.36"/>
    </reaction>
</comment>
<evidence type="ECO:0000259" key="19">
    <source>
        <dbReference type="Pfam" id="PF04757"/>
    </source>
</evidence>
<keyword evidence="8" id="KW-0863">Zinc-finger</keyword>
<evidence type="ECO:0000256" key="9">
    <source>
        <dbReference type="ARBA" id="ARBA00022786"/>
    </source>
</evidence>
<dbReference type="InterPro" id="IPR017907">
    <property type="entry name" value="Znf_RING_CS"/>
</dbReference>
<dbReference type="OrthoDB" id="1701437at2759"/>
<keyword evidence="5" id="KW-0808">Transferase</keyword>
<dbReference type="Pfam" id="PF04757">
    <property type="entry name" value="Pex2_Pex12"/>
    <property type="match status" value="1"/>
</dbReference>
<organism evidence="20 21">
    <name type="scientific">Dimargaris verticillata</name>
    <dbReference type="NCBI Taxonomy" id="2761393"/>
    <lineage>
        <taxon>Eukaryota</taxon>
        <taxon>Fungi</taxon>
        <taxon>Fungi incertae sedis</taxon>
        <taxon>Zoopagomycota</taxon>
        <taxon>Kickxellomycotina</taxon>
        <taxon>Dimargaritomycetes</taxon>
        <taxon>Dimargaritales</taxon>
        <taxon>Dimargaritaceae</taxon>
        <taxon>Dimargaris</taxon>
    </lineage>
</organism>
<evidence type="ECO:0000256" key="1">
    <source>
        <dbReference type="ARBA" id="ARBA00004585"/>
    </source>
</evidence>
<evidence type="ECO:0000256" key="16">
    <source>
        <dbReference type="ARBA" id="ARBA00034438"/>
    </source>
</evidence>
<dbReference type="GO" id="GO:0016567">
    <property type="term" value="P:protein ubiquitination"/>
    <property type="evidence" value="ECO:0007669"/>
    <property type="project" value="UniProtKB-ARBA"/>
</dbReference>
<keyword evidence="11" id="KW-0653">Protein transport</keyword>
<evidence type="ECO:0000256" key="17">
    <source>
        <dbReference type="ARBA" id="ARBA00034523"/>
    </source>
</evidence>
<dbReference type="AlphaFoldDB" id="A0A9W8B7Q7"/>
<keyword evidence="12 18" id="KW-1133">Transmembrane helix</keyword>
<reference evidence="20" key="1">
    <citation type="submission" date="2022-07" db="EMBL/GenBank/DDBJ databases">
        <title>Phylogenomic reconstructions and comparative analyses of Kickxellomycotina fungi.</title>
        <authorList>
            <person name="Reynolds N.K."/>
            <person name="Stajich J.E."/>
            <person name="Barry K."/>
            <person name="Grigoriev I.V."/>
            <person name="Crous P."/>
            <person name="Smith M.E."/>
        </authorList>
    </citation>
    <scope>NUCLEOTIDE SEQUENCE</scope>
    <source>
        <strain evidence="20">RSA 567</strain>
    </source>
</reference>
<keyword evidence="21" id="KW-1185">Reference proteome</keyword>
<gene>
    <name evidence="20" type="primary">PEX2</name>
    <name evidence="20" type="ORF">H4R34_002649</name>
</gene>
<evidence type="ECO:0000256" key="10">
    <source>
        <dbReference type="ARBA" id="ARBA00022833"/>
    </source>
</evidence>
<keyword evidence="6 18" id="KW-0812">Transmembrane</keyword>
<dbReference type="EMBL" id="JANBQB010000195">
    <property type="protein sequence ID" value="KAJ1979907.1"/>
    <property type="molecule type" value="Genomic_DNA"/>
</dbReference>
<keyword evidence="10" id="KW-0862">Zinc</keyword>
<dbReference type="GO" id="GO:0008270">
    <property type="term" value="F:zinc ion binding"/>
    <property type="evidence" value="ECO:0007669"/>
    <property type="project" value="UniProtKB-KW"/>
</dbReference>
<sequence>MPLPSTVRGTGVPSPFTAAAAEAVAQGAASVRAKPSPWAQASRDLAPSTARWERQLGTQQRPIPAASWASWLQFLVTPNRDRTGERVSRVNQLDADLLDADLTDSLLDSWRKAMEYFTTDFKHRLEPEVTAVLHAAVYWFTVAGPSNATYGAQLQNLRYRNEFAHRQRPLQTSHAPLSRWQMAGYGLLLVGGQYGWTRLNRWITVSGWSEFDDSTWQKKAWRLVQLVDKWYHTAALLNFLVFLVRGRYKSLITRVLGMRLVYAQPQMQHQVSFEFLNRQMVWYAFTEFLMFILPLINLRRVKRIVTRSCQAVTTRLGLGSASSDQIYHRAQAIPPTVCLICLYGGPGHQTAEGPLMASLYAETASDAKAELVLPTAAQQTHRVCVPYVTNCGHLYCYVCITTQMALDAGDHHCLRCGTKVESTRPLESEDVATHA</sequence>
<dbReference type="InterPro" id="IPR013083">
    <property type="entry name" value="Znf_RING/FYVE/PHD"/>
</dbReference>
<comment type="pathway">
    <text evidence="2">Protein modification; protein ubiquitination.</text>
</comment>
<protein>
    <recommendedName>
        <fullName evidence="17">RING-type E3 ubiquitin transferase (cysteine targeting)</fullName>
        <ecNumber evidence="17">2.3.2.36</ecNumber>
    </recommendedName>
    <alternativeName>
        <fullName evidence="15">Peroxin-2</fullName>
    </alternativeName>
</protein>
<dbReference type="PANTHER" id="PTHR48178">
    <property type="entry name" value="PEROXISOME BIOGENESIS FACTOR 2"/>
    <property type="match status" value="1"/>
</dbReference>
<feature type="transmembrane region" description="Helical" evidence="18">
    <location>
        <begin position="280"/>
        <end position="298"/>
    </location>
</feature>
<comment type="caution">
    <text evidence="20">The sequence shown here is derived from an EMBL/GenBank/DDBJ whole genome shotgun (WGS) entry which is preliminary data.</text>
</comment>
<dbReference type="Gene3D" id="3.30.40.10">
    <property type="entry name" value="Zinc/RING finger domain, C3HC4 (zinc finger)"/>
    <property type="match status" value="1"/>
</dbReference>
<evidence type="ECO:0000256" key="15">
    <source>
        <dbReference type="ARBA" id="ARBA00032511"/>
    </source>
</evidence>
<evidence type="ECO:0000256" key="8">
    <source>
        <dbReference type="ARBA" id="ARBA00022771"/>
    </source>
</evidence>
<dbReference type="GO" id="GO:0005778">
    <property type="term" value="C:peroxisomal membrane"/>
    <property type="evidence" value="ECO:0007669"/>
    <property type="project" value="UniProtKB-SubCell"/>
</dbReference>
<keyword evidence="4" id="KW-0813">Transport</keyword>
<name>A0A9W8B7Q7_9FUNG</name>
<evidence type="ECO:0000256" key="4">
    <source>
        <dbReference type="ARBA" id="ARBA00022448"/>
    </source>
</evidence>
<evidence type="ECO:0000256" key="6">
    <source>
        <dbReference type="ARBA" id="ARBA00022692"/>
    </source>
</evidence>
<evidence type="ECO:0000256" key="12">
    <source>
        <dbReference type="ARBA" id="ARBA00022989"/>
    </source>
</evidence>
<evidence type="ECO:0000256" key="14">
    <source>
        <dbReference type="ARBA" id="ARBA00023140"/>
    </source>
</evidence>
<evidence type="ECO:0000256" key="7">
    <source>
        <dbReference type="ARBA" id="ARBA00022723"/>
    </source>
</evidence>
<comment type="similarity">
    <text evidence="3">Belongs to the pex2/pex10/pex12 family.</text>
</comment>
<evidence type="ECO:0000256" key="13">
    <source>
        <dbReference type="ARBA" id="ARBA00023136"/>
    </source>
</evidence>
<keyword evidence="9" id="KW-0833">Ubl conjugation pathway</keyword>
<dbReference type="SUPFAM" id="SSF57850">
    <property type="entry name" value="RING/U-box"/>
    <property type="match status" value="1"/>
</dbReference>
<evidence type="ECO:0000313" key="21">
    <source>
        <dbReference type="Proteomes" id="UP001151582"/>
    </source>
</evidence>
<dbReference type="GO" id="GO:0016562">
    <property type="term" value="P:protein import into peroxisome matrix, receptor recycling"/>
    <property type="evidence" value="ECO:0007669"/>
    <property type="project" value="UniProtKB-ARBA"/>
</dbReference>
<dbReference type="EC" id="2.3.2.36" evidence="17"/>
<proteinExistence type="inferred from homology"/>
<evidence type="ECO:0000313" key="20">
    <source>
        <dbReference type="EMBL" id="KAJ1979907.1"/>
    </source>
</evidence>